<dbReference type="Pfam" id="PF10400">
    <property type="entry name" value="Vir_act_alpha_C"/>
    <property type="match status" value="1"/>
</dbReference>
<feature type="domain" description="Transcription regulator PadR N-terminal" evidence="1">
    <location>
        <begin position="7"/>
        <end position="80"/>
    </location>
</feature>
<sequence length="195" mass="22976">MSLRNALLGVLSLREMSGYDIKRSFDHAVHFVWNAADSQIYRELRDMEKHELIVSHLVQQDGKPNKRVYRVTEHGLATLDEWLRSPAEAPFDKEPFLMRLFFMGRIDRDDAIRVLSERRDEIRALLAVASDRLEMYSDLSRTEHPEMLWWQVRLIKGFEHTQTAQLEWIDSLLDELRTQVERDHGTEVPGLMSED</sequence>
<reference evidence="4" key="1">
    <citation type="journal article" date="2019" name="Int. J. Syst. Evol. Microbiol.">
        <title>The Global Catalogue of Microorganisms (GCM) 10K type strain sequencing project: providing services to taxonomists for standard genome sequencing and annotation.</title>
        <authorList>
            <consortium name="The Broad Institute Genomics Platform"/>
            <consortium name="The Broad Institute Genome Sequencing Center for Infectious Disease"/>
            <person name="Wu L."/>
            <person name="Ma J."/>
        </authorList>
    </citation>
    <scope>NUCLEOTIDE SEQUENCE [LARGE SCALE GENOMIC DNA]</scope>
    <source>
        <strain evidence="4">JCM 18532</strain>
    </source>
</reference>
<gene>
    <name evidence="3" type="ORF">GCM10023350_43130</name>
</gene>
<name>A0ABP8ZE30_9ACTN</name>
<comment type="caution">
    <text evidence="3">The sequence shown here is derived from an EMBL/GenBank/DDBJ whole genome shotgun (WGS) entry which is preliminary data.</text>
</comment>
<dbReference type="InterPro" id="IPR018309">
    <property type="entry name" value="Tscrpt_reg_PadR_C"/>
</dbReference>
<dbReference type="Gene3D" id="1.10.10.10">
    <property type="entry name" value="Winged helix-like DNA-binding domain superfamily/Winged helix DNA-binding domain"/>
    <property type="match status" value="1"/>
</dbReference>
<evidence type="ECO:0000259" key="2">
    <source>
        <dbReference type="Pfam" id="PF10400"/>
    </source>
</evidence>
<evidence type="ECO:0000313" key="3">
    <source>
        <dbReference type="EMBL" id="GAA4753237.1"/>
    </source>
</evidence>
<dbReference type="EMBL" id="BAABKN010000028">
    <property type="protein sequence ID" value="GAA4753237.1"/>
    <property type="molecule type" value="Genomic_DNA"/>
</dbReference>
<protein>
    <submittedName>
        <fullName evidence="3">PadR family transcriptional regulator</fullName>
    </submittedName>
</protein>
<proteinExistence type="predicted"/>
<dbReference type="InterPro" id="IPR005149">
    <property type="entry name" value="Tscrpt_reg_PadR_N"/>
</dbReference>
<evidence type="ECO:0000259" key="1">
    <source>
        <dbReference type="Pfam" id="PF03551"/>
    </source>
</evidence>
<keyword evidence="4" id="KW-1185">Reference proteome</keyword>
<dbReference type="Gene3D" id="6.10.140.190">
    <property type="match status" value="1"/>
</dbReference>
<dbReference type="PANTHER" id="PTHR43252">
    <property type="entry name" value="TRANSCRIPTIONAL REGULATOR YQJI"/>
    <property type="match status" value="1"/>
</dbReference>
<dbReference type="InterPro" id="IPR036390">
    <property type="entry name" value="WH_DNA-bd_sf"/>
</dbReference>
<dbReference type="Proteomes" id="UP001499882">
    <property type="component" value="Unassembled WGS sequence"/>
</dbReference>
<feature type="domain" description="Transcription regulator PadR C-terminal" evidence="2">
    <location>
        <begin position="93"/>
        <end position="176"/>
    </location>
</feature>
<dbReference type="SUPFAM" id="SSF46785">
    <property type="entry name" value="Winged helix' DNA-binding domain"/>
    <property type="match status" value="1"/>
</dbReference>
<dbReference type="Pfam" id="PF03551">
    <property type="entry name" value="PadR"/>
    <property type="match status" value="1"/>
</dbReference>
<evidence type="ECO:0000313" key="4">
    <source>
        <dbReference type="Proteomes" id="UP001499882"/>
    </source>
</evidence>
<accession>A0ABP8ZE30</accession>
<dbReference type="InterPro" id="IPR036388">
    <property type="entry name" value="WH-like_DNA-bd_sf"/>
</dbReference>
<dbReference type="PANTHER" id="PTHR43252:SF6">
    <property type="entry name" value="NEGATIVE TRANSCRIPTION REGULATOR PADR"/>
    <property type="match status" value="1"/>
</dbReference>
<organism evidence="3 4">
    <name type="scientific">Nocardioides endophyticus</name>
    <dbReference type="NCBI Taxonomy" id="1353775"/>
    <lineage>
        <taxon>Bacteria</taxon>
        <taxon>Bacillati</taxon>
        <taxon>Actinomycetota</taxon>
        <taxon>Actinomycetes</taxon>
        <taxon>Propionibacteriales</taxon>
        <taxon>Nocardioidaceae</taxon>
        <taxon>Nocardioides</taxon>
    </lineage>
</organism>